<dbReference type="NCBIfam" id="TIGR01764">
    <property type="entry name" value="excise"/>
    <property type="match status" value="1"/>
</dbReference>
<dbReference type="EMBL" id="NIGF01000037">
    <property type="protein sequence ID" value="PQV62424.1"/>
    <property type="molecule type" value="Genomic_DNA"/>
</dbReference>
<gene>
    <name evidence="2" type="ORF">B1R32_1377</name>
</gene>
<evidence type="ECO:0000256" key="1">
    <source>
        <dbReference type="SAM" id="MobiDB-lite"/>
    </source>
</evidence>
<feature type="region of interest" description="Disordered" evidence="1">
    <location>
        <begin position="54"/>
        <end position="82"/>
    </location>
</feature>
<dbReference type="InParanoid" id="A0A2S8SNQ1"/>
<organism evidence="2 3">
    <name type="scientific">Abditibacterium utsteinense</name>
    <dbReference type="NCBI Taxonomy" id="1960156"/>
    <lineage>
        <taxon>Bacteria</taxon>
        <taxon>Pseudomonadati</taxon>
        <taxon>Abditibacteriota</taxon>
        <taxon>Abditibacteriia</taxon>
        <taxon>Abditibacteriales</taxon>
        <taxon>Abditibacteriaceae</taxon>
        <taxon>Abditibacterium</taxon>
    </lineage>
</organism>
<keyword evidence="3" id="KW-1185">Reference proteome</keyword>
<name>A0A2S8SNQ1_9BACT</name>
<dbReference type="GO" id="GO:0003677">
    <property type="term" value="F:DNA binding"/>
    <property type="evidence" value="ECO:0007669"/>
    <property type="project" value="InterPro"/>
</dbReference>
<dbReference type="Proteomes" id="UP000237684">
    <property type="component" value="Unassembled WGS sequence"/>
</dbReference>
<dbReference type="AlphaFoldDB" id="A0A2S8SNQ1"/>
<reference evidence="2 3" key="1">
    <citation type="journal article" date="2018" name="Syst. Appl. Microbiol.">
        <title>Abditibacterium utsteinense sp. nov., the first cultivated member of candidate phylum FBP, isolated from ice-free Antarctic soil samples.</title>
        <authorList>
            <person name="Tahon G."/>
            <person name="Tytgat B."/>
            <person name="Lebbe L."/>
            <person name="Carlier A."/>
            <person name="Willems A."/>
        </authorList>
    </citation>
    <scope>NUCLEOTIDE SEQUENCE [LARGE SCALE GENOMIC DNA]</scope>
    <source>
        <strain evidence="2 3">LMG 29911</strain>
    </source>
</reference>
<evidence type="ECO:0000313" key="2">
    <source>
        <dbReference type="EMBL" id="PQV62424.1"/>
    </source>
</evidence>
<sequence length="82" mass="9170">MPLNQIPFFTYDEAAQQLSVTRRTITKAVGLGMLTGVKVGSSVAVIADNKFRNYKPGPSRWAQHQTTRPQAPKNGPMRRTRK</sequence>
<accession>A0A2S8SNQ1</accession>
<comment type="caution">
    <text evidence="2">The sequence shown here is derived from an EMBL/GenBank/DDBJ whole genome shotgun (WGS) entry which is preliminary data.</text>
</comment>
<evidence type="ECO:0000313" key="3">
    <source>
        <dbReference type="Proteomes" id="UP000237684"/>
    </source>
</evidence>
<protein>
    <submittedName>
        <fullName evidence="2">DNA binding domain-containing protein, excisionase family</fullName>
    </submittedName>
</protein>
<dbReference type="InterPro" id="IPR010093">
    <property type="entry name" value="SinI_DNA-bd"/>
</dbReference>
<proteinExistence type="predicted"/>